<dbReference type="OrthoDB" id="10265668at2759"/>
<dbReference type="Gene3D" id="1.25.40.10">
    <property type="entry name" value="Tetratricopeptide repeat domain"/>
    <property type="match status" value="2"/>
</dbReference>
<dbReference type="GO" id="GO:0030627">
    <property type="term" value="F:pre-mRNA 5'-splice site binding"/>
    <property type="evidence" value="ECO:0007669"/>
    <property type="project" value="TreeGrafter"/>
</dbReference>
<dbReference type="FunCoup" id="G8ZNW3">
    <property type="interactions" value="371"/>
</dbReference>
<dbReference type="InParanoid" id="G8ZNW3"/>
<organism evidence="6 7">
    <name type="scientific">Torulaspora delbrueckii</name>
    <name type="common">Yeast</name>
    <name type="synonym">Candida colliculosa</name>
    <dbReference type="NCBI Taxonomy" id="4950"/>
    <lineage>
        <taxon>Eukaryota</taxon>
        <taxon>Fungi</taxon>
        <taxon>Dikarya</taxon>
        <taxon>Ascomycota</taxon>
        <taxon>Saccharomycotina</taxon>
        <taxon>Saccharomycetes</taxon>
        <taxon>Saccharomycetales</taxon>
        <taxon>Saccharomycetaceae</taxon>
        <taxon>Torulaspora</taxon>
    </lineage>
</organism>
<reference evidence="6 7" key="1">
    <citation type="journal article" date="2011" name="Proc. Natl. Acad. Sci. U.S.A.">
        <title>Evolutionary erosion of yeast sex chromosomes by mating-type switching accidents.</title>
        <authorList>
            <person name="Gordon J.L."/>
            <person name="Armisen D."/>
            <person name="Proux-Wera E."/>
            <person name="Oheigeartaigh S.S."/>
            <person name="Byrne K.P."/>
            <person name="Wolfe K.H."/>
        </authorList>
    </citation>
    <scope>NUCLEOTIDE SEQUENCE [LARGE SCALE GENOMIC DNA]</scope>
    <source>
        <strain evidence="7">ATCC 10662 / CBS 1146 / NBRC 0425 / NCYC 2629 / NRRL Y-866</strain>
    </source>
</reference>
<keyword evidence="3" id="KW-0677">Repeat</keyword>
<evidence type="ECO:0000256" key="2">
    <source>
        <dbReference type="ARBA" id="ARBA00022664"/>
    </source>
</evidence>
<comment type="subcellular location">
    <subcellularLocation>
        <location evidence="1">Nucleus</location>
    </subcellularLocation>
</comment>
<dbReference type="InterPro" id="IPR011990">
    <property type="entry name" value="TPR-like_helical_dom_sf"/>
</dbReference>
<dbReference type="Proteomes" id="UP000005627">
    <property type="component" value="Chromosome 2"/>
</dbReference>
<dbReference type="GO" id="GO:0071004">
    <property type="term" value="C:U2-type prespliceosome"/>
    <property type="evidence" value="ECO:0007669"/>
    <property type="project" value="EnsemblFungi"/>
</dbReference>
<name>G8ZNW3_TORDE</name>
<dbReference type="SUPFAM" id="SSF48452">
    <property type="entry name" value="TPR-like"/>
    <property type="match status" value="1"/>
</dbReference>
<dbReference type="GeneID" id="11504149"/>
<dbReference type="Pfam" id="PF23241">
    <property type="entry name" value="HAT_PRP39_C"/>
    <property type="match status" value="1"/>
</dbReference>
<keyword evidence="4" id="KW-0508">mRNA splicing</keyword>
<evidence type="ECO:0000256" key="3">
    <source>
        <dbReference type="ARBA" id="ARBA00022737"/>
    </source>
</evidence>
<dbReference type="InterPro" id="IPR003107">
    <property type="entry name" value="HAT"/>
</dbReference>
<keyword evidence="7" id="KW-1185">Reference proteome</keyword>
<evidence type="ECO:0000256" key="4">
    <source>
        <dbReference type="ARBA" id="ARBA00023187"/>
    </source>
</evidence>
<keyword evidence="5" id="KW-0539">Nucleus</keyword>
<dbReference type="RefSeq" id="XP_003679518.1">
    <property type="nucleotide sequence ID" value="XM_003679470.1"/>
</dbReference>
<dbReference type="SMART" id="SM00386">
    <property type="entry name" value="HAT"/>
    <property type="match status" value="3"/>
</dbReference>
<evidence type="ECO:0000313" key="7">
    <source>
        <dbReference type="Proteomes" id="UP000005627"/>
    </source>
</evidence>
<gene>
    <name evidence="6" type="primary">TDEL0B01780</name>
    <name evidence="6" type="ORF">TDEL_0B01780</name>
</gene>
<dbReference type="AlphaFoldDB" id="G8ZNW3"/>
<evidence type="ECO:0000256" key="5">
    <source>
        <dbReference type="ARBA" id="ARBA00023242"/>
    </source>
</evidence>
<dbReference type="eggNOG" id="KOG1258">
    <property type="taxonomic scope" value="Eukaryota"/>
</dbReference>
<dbReference type="STRING" id="1076872.G8ZNW3"/>
<dbReference type="KEGG" id="tdl:TDEL_0B01780"/>
<dbReference type="GO" id="GO:0000395">
    <property type="term" value="P:mRNA 5'-splice site recognition"/>
    <property type="evidence" value="ECO:0007669"/>
    <property type="project" value="TreeGrafter"/>
</dbReference>
<evidence type="ECO:0008006" key="8">
    <source>
        <dbReference type="Google" id="ProtNLM"/>
    </source>
</evidence>
<dbReference type="GO" id="GO:0005685">
    <property type="term" value="C:U1 snRNP"/>
    <property type="evidence" value="ECO:0007669"/>
    <property type="project" value="EnsemblFungi"/>
</dbReference>
<evidence type="ECO:0000256" key="1">
    <source>
        <dbReference type="ARBA" id="ARBA00004123"/>
    </source>
</evidence>
<dbReference type="Pfam" id="PF23240">
    <property type="entry name" value="HAT_PRP39_N"/>
    <property type="match status" value="1"/>
</dbReference>
<protein>
    <recommendedName>
        <fullName evidence="8">Suppressor of forked domain-containing protein</fullName>
    </recommendedName>
</protein>
<dbReference type="EMBL" id="HE616743">
    <property type="protein sequence ID" value="CCE90307.1"/>
    <property type="molecule type" value="Genomic_DNA"/>
</dbReference>
<dbReference type="PANTHER" id="PTHR17204:SF23">
    <property type="entry name" value="U1 SMALL NUCLEAR RIBONUCLEOPROTEIN COMPONENT PRP42"/>
    <property type="match status" value="1"/>
</dbReference>
<accession>G8ZNW3</accession>
<dbReference type="PANTHER" id="PTHR17204">
    <property type="entry name" value="PRE-MRNA PROCESSING PROTEIN PRP39-RELATED"/>
    <property type="match status" value="1"/>
</dbReference>
<keyword evidence="2" id="KW-0507">mRNA processing</keyword>
<evidence type="ECO:0000313" key="6">
    <source>
        <dbReference type="EMBL" id="CCE90307.1"/>
    </source>
</evidence>
<dbReference type="HOGENOM" id="CLU_037892_0_0_1"/>
<sequence>MDKYNLIINDETFSSLTLKVADYPRTLVHWENFLNYLITKASPLNKSLEPSIYKLIKNTYESLLFHFPYLENYYVDYALFEYKLGNISRVHKIYQQGLRKCNDRSLLLWISYLKICNEVVINQRQLFNLYERAEHYIGLHFLSGEFWELYLEQIQERCLTKERYFVILRKVLEIPLHSFSRFYSRWLQCIDDIRDVSQLIRLAPKEDLQKKMKVDVNYQGRKGPYLTEAKKLMRKFTKELYMVVQYQVLEIYNLFESKLSIHYYCSQETLISSEEIATWNAYIDYTTKLKIDSLTEVNFQRALLPLAHYENIWIRYAEWLIDWKEDLVSAKNVLMNGLTMSHKKAAIIKLLCSTLCKLRDYELLELILGKKEEMYVTDIEGIDEFETFWDYLQFQIFCCNSRLQTRYEVARSDQLLPDNVLDIIITRLSCGSLKKGQELLLTSLLQLQSKTNTDMIEKRIFRHIIDAKWEFYLQNGLFWSLYSQLIFLDPSKSYLDRRRHIVKNIWKNATNYEGTVLPALRRFCQLYLPEDIDTLEEIFEKSLDQRIIN</sequence>
<proteinExistence type="predicted"/>
<dbReference type="GO" id="GO:0000243">
    <property type="term" value="C:commitment complex"/>
    <property type="evidence" value="ECO:0007669"/>
    <property type="project" value="TreeGrafter"/>
</dbReference>
<dbReference type="InterPro" id="IPR059164">
    <property type="entry name" value="HAT_PRP39_C"/>
</dbReference>